<dbReference type="AlphaFoldDB" id="A0A5C6E262"/>
<comment type="subcellular location">
    <subcellularLocation>
        <location evidence="1">Cell membrane</location>
        <topology evidence="1">Multi-pass membrane protein</topology>
    </subcellularLocation>
</comment>
<gene>
    <name evidence="7" type="ORF">Q31b_20240</name>
</gene>
<keyword evidence="4 6" id="KW-1133">Transmembrane helix</keyword>
<evidence type="ECO:0000256" key="1">
    <source>
        <dbReference type="ARBA" id="ARBA00004651"/>
    </source>
</evidence>
<feature type="transmembrane region" description="Helical" evidence="6">
    <location>
        <begin position="20"/>
        <end position="38"/>
    </location>
</feature>
<dbReference type="EMBL" id="SJPY01000003">
    <property type="protein sequence ID" value="TWU42990.1"/>
    <property type="molecule type" value="Genomic_DNA"/>
</dbReference>
<feature type="transmembrane region" description="Helical" evidence="6">
    <location>
        <begin position="126"/>
        <end position="150"/>
    </location>
</feature>
<keyword evidence="2" id="KW-1003">Cell membrane</keyword>
<keyword evidence="8" id="KW-1185">Reference proteome</keyword>
<dbReference type="PANTHER" id="PTHR40277:SF1">
    <property type="entry name" value="BLL5419 PROTEIN"/>
    <property type="match status" value="1"/>
</dbReference>
<dbReference type="InterPro" id="IPR022791">
    <property type="entry name" value="L-PG_synthase/AglD"/>
</dbReference>
<sequence>MHAPRKRTSRIPIPWTALKIAAKFALPIGIVVWLSFHIDWVQLQEQPKNYGLLAVAFVIALSGVSLSFARWCLLVRCQGISLSVIQAFRISAICFLFNFVSVGSVGGDLFKALFLAKRRPGKRVEAVASVLVDRAVGLFGLVLLVAAAIIVTNPTGSSDVTQIRLDQIKFATAVLVFAGTFGLLCLVFGGKQIDKIIARSRTIPGVGAILAKVAAPLRMFQERRMGLLLAIVMSLGVHLLIVVSMYLIARSLYADPPTFADHLVIVPIGMLAAALPVAPAGLGVFEVVIQWLYEVIPAKPTMASGTLVALVFELVKITMAIVGTVFYWTANEEERTIIEESEELDH</sequence>
<evidence type="ECO:0008006" key="9">
    <source>
        <dbReference type="Google" id="ProtNLM"/>
    </source>
</evidence>
<dbReference type="Pfam" id="PF03706">
    <property type="entry name" value="LPG_synthase_TM"/>
    <property type="match status" value="1"/>
</dbReference>
<evidence type="ECO:0000313" key="7">
    <source>
        <dbReference type="EMBL" id="TWU42990.1"/>
    </source>
</evidence>
<keyword evidence="3 6" id="KW-0812">Transmembrane</keyword>
<evidence type="ECO:0000256" key="4">
    <source>
        <dbReference type="ARBA" id="ARBA00022989"/>
    </source>
</evidence>
<dbReference type="RefSeq" id="WP_146599497.1">
    <property type="nucleotide sequence ID" value="NZ_SJPY01000003.1"/>
</dbReference>
<dbReference type="Proteomes" id="UP000315471">
    <property type="component" value="Unassembled WGS sequence"/>
</dbReference>
<dbReference type="NCBIfam" id="TIGR00374">
    <property type="entry name" value="flippase-like domain"/>
    <property type="match status" value="1"/>
</dbReference>
<feature type="transmembrane region" description="Helical" evidence="6">
    <location>
        <begin position="305"/>
        <end position="328"/>
    </location>
</feature>
<feature type="transmembrane region" description="Helical" evidence="6">
    <location>
        <begin position="50"/>
        <end position="75"/>
    </location>
</feature>
<evidence type="ECO:0000256" key="2">
    <source>
        <dbReference type="ARBA" id="ARBA00022475"/>
    </source>
</evidence>
<proteinExistence type="predicted"/>
<dbReference type="PANTHER" id="PTHR40277">
    <property type="entry name" value="BLL5419 PROTEIN"/>
    <property type="match status" value="1"/>
</dbReference>
<accession>A0A5C6E262</accession>
<keyword evidence="5 6" id="KW-0472">Membrane</keyword>
<evidence type="ECO:0000256" key="5">
    <source>
        <dbReference type="ARBA" id="ARBA00023136"/>
    </source>
</evidence>
<dbReference type="OrthoDB" id="279916at2"/>
<feature type="transmembrane region" description="Helical" evidence="6">
    <location>
        <begin position="268"/>
        <end position="293"/>
    </location>
</feature>
<feature type="transmembrane region" description="Helical" evidence="6">
    <location>
        <begin position="227"/>
        <end position="248"/>
    </location>
</feature>
<evidence type="ECO:0000256" key="3">
    <source>
        <dbReference type="ARBA" id="ARBA00022692"/>
    </source>
</evidence>
<feature type="transmembrane region" description="Helical" evidence="6">
    <location>
        <begin position="170"/>
        <end position="190"/>
    </location>
</feature>
<evidence type="ECO:0000313" key="8">
    <source>
        <dbReference type="Proteomes" id="UP000315471"/>
    </source>
</evidence>
<feature type="transmembrane region" description="Helical" evidence="6">
    <location>
        <begin position="87"/>
        <end position="106"/>
    </location>
</feature>
<comment type="caution">
    <text evidence="7">The sequence shown here is derived from an EMBL/GenBank/DDBJ whole genome shotgun (WGS) entry which is preliminary data.</text>
</comment>
<dbReference type="GO" id="GO:0005886">
    <property type="term" value="C:plasma membrane"/>
    <property type="evidence" value="ECO:0007669"/>
    <property type="project" value="UniProtKB-SubCell"/>
</dbReference>
<organism evidence="7 8">
    <name type="scientific">Novipirellula aureliae</name>
    <dbReference type="NCBI Taxonomy" id="2527966"/>
    <lineage>
        <taxon>Bacteria</taxon>
        <taxon>Pseudomonadati</taxon>
        <taxon>Planctomycetota</taxon>
        <taxon>Planctomycetia</taxon>
        <taxon>Pirellulales</taxon>
        <taxon>Pirellulaceae</taxon>
        <taxon>Novipirellula</taxon>
    </lineage>
</organism>
<name>A0A5C6E262_9BACT</name>
<evidence type="ECO:0000256" key="6">
    <source>
        <dbReference type="SAM" id="Phobius"/>
    </source>
</evidence>
<reference evidence="7 8" key="1">
    <citation type="submission" date="2019-02" db="EMBL/GenBank/DDBJ databases">
        <title>Deep-cultivation of Planctomycetes and their phenomic and genomic characterization uncovers novel biology.</title>
        <authorList>
            <person name="Wiegand S."/>
            <person name="Jogler M."/>
            <person name="Boedeker C."/>
            <person name="Pinto D."/>
            <person name="Vollmers J."/>
            <person name="Rivas-Marin E."/>
            <person name="Kohn T."/>
            <person name="Peeters S.H."/>
            <person name="Heuer A."/>
            <person name="Rast P."/>
            <person name="Oberbeckmann S."/>
            <person name="Bunk B."/>
            <person name="Jeske O."/>
            <person name="Meyerdierks A."/>
            <person name="Storesund J.E."/>
            <person name="Kallscheuer N."/>
            <person name="Luecker S."/>
            <person name="Lage O.M."/>
            <person name="Pohl T."/>
            <person name="Merkel B.J."/>
            <person name="Hornburger P."/>
            <person name="Mueller R.-W."/>
            <person name="Bruemmer F."/>
            <person name="Labrenz M."/>
            <person name="Spormann A.M."/>
            <person name="Op Den Camp H."/>
            <person name="Overmann J."/>
            <person name="Amann R."/>
            <person name="Jetten M.S.M."/>
            <person name="Mascher T."/>
            <person name="Medema M.H."/>
            <person name="Devos D.P."/>
            <person name="Kaster A.-K."/>
            <person name="Ovreas L."/>
            <person name="Rohde M."/>
            <person name="Galperin M.Y."/>
            <person name="Jogler C."/>
        </authorList>
    </citation>
    <scope>NUCLEOTIDE SEQUENCE [LARGE SCALE GENOMIC DNA]</scope>
    <source>
        <strain evidence="7 8">Q31b</strain>
    </source>
</reference>
<protein>
    <recommendedName>
        <fullName evidence="9">Flippase-like domain-containing protein</fullName>
    </recommendedName>
</protein>